<proteinExistence type="predicted"/>
<dbReference type="AlphaFoldDB" id="W7X645"/>
<dbReference type="GeneID" id="24436880"/>
<reference evidence="2" key="1">
    <citation type="journal article" date="2006" name="PLoS Biol.">
        <title>Macronuclear genome sequence of the ciliate Tetrahymena thermophila, a model eukaryote.</title>
        <authorList>
            <person name="Eisen J.A."/>
            <person name="Coyne R.S."/>
            <person name="Wu M."/>
            <person name="Wu D."/>
            <person name="Thiagarajan M."/>
            <person name="Wortman J.R."/>
            <person name="Badger J.H."/>
            <person name="Ren Q."/>
            <person name="Amedeo P."/>
            <person name="Jones K.M."/>
            <person name="Tallon L.J."/>
            <person name="Delcher A.L."/>
            <person name="Salzberg S.L."/>
            <person name="Silva J.C."/>
            <person name="Haas B.J."/>
            <person name="Majoros W.H."/>
            <person name="Farzad M."/>
            <person name="Carlton J.M."/>
            <person name="Smith R.K. Jr."/>
            <person name="Garg J."/>
            <person name="Pearlman R.E."/>
            <person name="Karrer K.M."/>
            <person name="Sun L."/>
            <person name="Manning G."/>
            <person name="Elde N.C."/>
            <person name="Turkewitz A.P."/>
            <person name="Asai D.J."/>
            <person name="Wilkes D.E."/>
            <person name="Wang Y."/>
            <person name="Cai H."/>
            <person name="Collins K."/>
            <person name="Stewart B.A."/>
            <person name="Lee S.R."/>
            <person name="Wilamowska K."/>
            <person name="Weinberg Z."/>
            <person name="Ruzzo W.L."/>
            <person name="Wloga D."/>
            <person name="Gaertig J."/>
            <person name="Frankel J."/>
            <person name="Tsao C.-C."/>
            <person name="Gorovsky M.A."/>
            <person name="Keeling P.J."/>
            <person name="Waller R.F."/>
            <person name="Patron N.J."/>
            <person name="Cherry J.M."/>
            <person name="Stover N.A."/>
            <person name="Krieger C.J."/>
            <person name="del Toro C."/>
            <person name="Ryder H.F."/>
            <person name="Williamson S.C."/>
            <person name="Barbeau R.A."/>
            <person name="Hamilton E.P."/>
            <person name="Orias E."/>
        </authorList>
    </citation>
    <scope>NUCLEOTIDE SEQUENCE [LARGE SCALE GENOMIC DNA]</scope>
    <source>
        <strain evidence="2">SB210</strain>
    </source>
</reference>
<evidence type="ECO:0000313" key="2">
    <source>
        <dbReference type="Proteomes" id="UP000009168"/>
    </source>
</evidence>
<dbReference type="InParanoid" id="W7X645"/>
<dbReference type="KEGG" id="tet:TTHERM_000029998"/>
<name>W7X645_TETTS</name>
<protein>
    <submittedName>
        <fullName evidence="1">Uncharacterized protein</fullName>
    </submittedName>
</protein>
<gene>
    <name evidence="1" type="ORF">TTHERM_000029998</name>
</gene>
<keyword evidence="2" id="KW-1185">Reference proteome</keyword>
<sequence>MLCYCYCCYYYYCSLNEQTLTRIIQFLESIQYSIYLSSDLAVTFHLSDLIESGRQVLSYQYRITIIKGATTKKMQSTLLSEQNTFNKIRIQVTRIPTENSKAKIKRKLKRIFFFLDQNPSAVSSNQNTYQHYSHLQISFPSTFLHLMIKSLKKHMLWMF</sequence>
<dbReference type="EMBL" id="GG662720">
    <property type="protein sequence ID" value="EWS74840.1"/>
    <property type="molecule type" value="Genomic_DNA"/>
</dbReference>
<dbReference type="RefSeq" id="XP_012652553.1">
    <property type="nucleotide sequence ID" value="XM_012797099.1"/>
</dbReference>
<organism evidence="1 2">
    <name type="scientific">Tetrahymena thermophila (strain SB210)</name>
    <dbReference type="NCBI Taxonomy" id="312017"/>
    <lineage>
        <taxon>Eukaryota</taxon>
        <taxon>Sar</taxon>
        <taxon>Alveolata</taxon>
        <taxon>Ciliophora</taxon>
        <taxon>Intramacronucleata</taxon>
        <taxon>Oligohymenophorea</taxon>
        <taxon>Hymenostomatida</taxon>
        <taxon>Tetrahymenina</taxon>
        <taxon>Tetrahymenidae</taxon>
        <taxon>Tetrahymena</taxon>
    </lineage>
</organism>
<accession>W7X645</accession>
<dbReference type="Proteomes" id="UP000009168">
    <property type="component" value="Unassembled WGS sequence"/>
</dbReference>
<evidence type="ECO:0000313" key="1">
    <source>
        <dbReference type="EMBL" id="EWS74840.1"/>
    </source>
</evidence>